<proteinExistence type="predicted"/>
<protein>
    <recommendedName>
        <fullName evidence="3">NRDE family protein</fullName>
    </recommendedName>
</protein>
<dbReference type="RefSeq" id="WP_004398440.1">
    <property type="nucleotide sequence ID" value="NZ_LK391965.1"/>
</dbReference>
<organism evidence="1 2">
    <name type="scientific">Vibrio nigripulchritudo SOn1</name>
    <dbReference type="NCBI Taxonomy" id="1238450"/>
    <lineage>
        <taxon>Bacteria</taxon>
        <taxon>Pseudomonadati</taxon>
        <taxon>Pseudomonadota</taxon>
        <taxon>Gammaproteobacteria</taxon>
        <taxon>Vibrionales</taxon>
        <taxon>Vibrionaceae</taxon>
        <taxon>Vibrio</taxon>
    </lineage>
</organism>
<accession>A0AAV2VLN0</accession>
<dbReference type="GeneID" id="97539831"/>
<evidence type="ECO:0000313" key="1">
    <source>
        <dbReference type="EMBL" id="CCO45391.1"/>
    </source>
</evidence>
<dbReference type="Pfam" id="PF05742">
    <property type="entry name" value="TANGO2"/>
    <property type="match status" value="1"/>
</dbReference>
<sequence>MCTVSWLLTDNGYQVFFNRDEQKSRAQAVPPTPFCQQGVEYLMPVDPDGGGSWIATNEHGQSICLLNYYQGVMPKGELTSRGQLVKSLASFTNYAQVDEYLQSIELSQFAPFSMLIFEPDLTKHNSTVKGVCWTGQSLVYIRPNPPLISSSVDYQMAFELRSECYQSFTAIEANVDQLLAFHSSHIPSKGHLSTCMHRKDAHTVSFTHILVNESEKGMSYYPGSPCTGVSESYLTQNRISLLPTSNVKIA</sequence>
<name>A0AAV2VLN0_9VIBR</name>
<dbReference type="EMBL" id="CAOF01000054">
    <property type="protein sequence ID" value="CCO45391.1"/>
    <property type="molecule type" value="Genomic_DNA"/>
</dbReference>
<comment type="caution">
    <text evidence="1">The sequence shown here is derived from an EMBL/GenBank/DDBJ whole genome shotgun (WGS) entry which is preliminary data.</text>
</comment>
<evidence type="ECO:0008006" key="3">
    <source>
        <dbReference type="Google" id="ProtNLM"/>
    </source>
</evidence>
<dbReference type="AlphaFoldDB" id="A0AAV2VLN0"/>
<dbReference type="Proteomes" id="UP000018211">
    <property type="component" value="Unassembled WGS sequence"/>
</dbReference>
<dbReference type="InterPro" id="IPR008551">
    <property type="entry name" value="TANGO2"/>
</dbReference>
<gene>
    <name evidence="1" type="ORF">VIBNISOn1_1470029</name>
</gene>
<evidence type="ECO:0000313" key="2">
    <source>
        <dbReference type="Proteomes" id="UP000018211"/>
    </source>
</evidence>
<reference evidence="1 2" key="1">
    <citation type="journal article" date="2013" name="ISME J.">
        <title>Comparative genomics of pathogenic lineages of Vibrio nigripulchritudo identifies virulence-associated traits.</title>
        <authorList>
            <person name="Goudenege D."/>
            <person name="Labreuche Y."/>
            <person name="Krin E."/>
            <person name="Ansquer D."/>
            <person name="Mangenot S."/>
            <person name="Calteau A."/>
            <person name="Medigue C."/>
            <person name="Mazel D."/>
            <person name="Polz M.F."/>
            <person name="Le Roux F."/>
        </authorList>
    </citation>
    <scope>NUCLEOTIDE SEQUENCE [LARGE SCALE GENOMIC DNA]</scope>
    <source>
        <strain evidence="1 2">SOn1</strain>
    </source>
</reference>